<dbReference type="RefSeq" id="WP_265995868.1">
    <property type="nucleotide sequence ID" value="NZ_JAPJDN010000004.1"/>
</dbReference>
<dbReference type="SUPFAM" id="SSF51679">
    <property type="entry name" value="Bacterial luciferase-like"/>
    <property type="match status" value="1"/>
</dbReference>
<dbReference type="InterPro" id="IPR022378">
    <property type="entry name" value="F420_OxRdatse_MSMEG2249_pred"/>
</dbReference>
<dbReference type="Proteomes" id="UP001300745">
    <property type="component" value="Unassembled WGS sequence"/>
</dbReference>
<proteinExistence type="predicted"/>
<dbReference type="NCBIfam" id="TIGR03857">
    <property type="entry name" value="F420_MSMEG_2249"/>
    <property type="match status" value="1"/>
</dbReference>
<keyword evidence="4" id="KW-1185">Reference proteome</keyword>
<dbReference type="EMBL" id="JAPJDO010000004">
    <property type="protein sequence ID" value="MCX2936396.1"/>
    <property type="molecule type" value="Genomic_DNA"/>
</dbReference>
<dbReference type="Gene3D" id="3.20.20.30">
    <property type="entry name" value="Luciferase-like domain"/>
    <property type="match status" value="1"/>
</dbReference>
<evidence type="ECO:0000256" key="1">
    <source>
        <dbReference type="ARBA" id="ARBA00023002"/>
    </source>
</evidence>
<dbReference type="Pfam" id="PF00296">
    <property type="entry name" value="Bac_luciferase"/>
    <property type="match status" value="1"/>
</dbReference>
<reference evidence="3 4" key="1">
    <citation type="submission" date="2022-11" db="EMBL/GenBank/DDBJ databases">
        <title>Mycobacterium sp. nov.</title>
        <authorList>
            <person name="Papic B."/>
            <person name="Spicic S."/>
            <person name="Duvnjak S."/>
        </authorList>
    </citation>
    <scope>NUCLEOTIDE SEQUENCE [LARGE SCALE GENOMIC DNA]</scope>
    <source>
        <strain evidence="3 4">CVI_P4</strain>
    </source>
</reference>
<dbReference type="InterPro" id="IPR036661">
    <property type="entry name" value="Luciferase-like_sf"/>
</dbReference>
<sequence>MSEGEHVDVVDDLSAYVISGAVSAVQGDVDYESDMRTPAQGIDDVVEAERLGFRAAFLSERWDIKQADVILSGAAARTSRIEVGTAMVCPPTRQPWLMAALAATMQACYGPRFTLGLGRGTDAIWHGMGLRMPTFAEMADYVDILRRLWRGETVSYDGPVGRFPSLAFSEIVPGPPPPVWFGTFARKKGAELLASSFDGVLLPPVLTPEATAKAVERIRLACERVDRDPAEIRICQAVITAPDLDDIETRSLAHGRAVGYLQYPGYGETLVEENGWDVSVVHELRAHRQLAANEKVADRLFHRHQLLEPAKIVPDEWMIDTCAIGTVDECVTSLQRFRDAGADEIATYGSTPAQNAKLIEAWKTRSIA</sequence>
<evidence type="ECO:0000259" key="2">
    <source>
        <dbReference type="Pfam" id="PF00296"/>
    </source>
</evidence>
<evidence type="ECO:0000313" key="4">
    <source>
        <dbReference type="Proteomes" id="UP001300745"/>
    </source>
</evidence>
<dbReference type="PANTHER" id="PTHR43244">
    <property type="match status" value="1"/>
</dbReference>
<name>A0ABT3SA54_9MYCO</name>
<accession>A0ABT3SA54</accession>
<protein>
    <submittedName>
        <fullName evidence="3">TIGR03857 family LLM class F420-dependent oxidoreductase</fullName>
    </submittedName>
</protein>
<evidence type="ECO:0000313" key="3">
    <source>
        <dbReference type="EMBL" id="MCX2936396.1"/>
    </source>
</evidence>
<dbReference type="PANTHER" id="PTHR43244:SF1">
    <property type="entry name" value="5,10-METHYLENETETRAHYDROMETHANOPTERIN REDUCTASE"/>
    <property type="match status" value="1"/>
</dbReference>
<feature type="domain" description="Luciferase-like" evidence="2">
    <location>
        <begin position="33"/>
        <end position="344"/>
    </location>
</feature>
<comment type="caution">
    <text evidence="3">The sequence shown here is derived from an EMBL/GenBank/DDBJ whole genome shotgun (WGS) entry which is preliminary data.</text>
</comment>
<organism evidence="3 4">
    <name type="scientific">Mycobacterium pinniadriaticum</name>
    <dbReference type="NCBI Taxonomy" id="2994102"/>
    <lineage>
        <taxon>Bacteria</taxon>
        <taxon>Bacillati</taxon>
        <taxon>Actinomycetota</taxon>
        <taxon>Actinomycetes</taxon>
        <taxon>Mycobacteriales</taxon>
        <taxon>Mycobacteriaceae</taxon>
        <taxon>Mycobacterium</taxon>
    </lineage>
</organism>
<dbReference type="InterPro" id="IPR050564">
    <property type="entry name" value="F420-G6PD/mer"/>
</dbReference>
<keyword evidence="1" id="KW-0560">Oxidoreductase</keyword>
<gene>
    <name evidence="3" type="ORF">ORI27_06785</name>
</gene>
<dbReference type="InterPro" id="IPR011251">
    <property type="entry name" value="Luciferase-like_dom"/>
</dbReference>